<keyword evidence="2" id="KW-1185">Reference proteome</keyword>
<proteinExistence type="predicted"/>
<dbReference type="EMBL" id="REGN01001828">
    <property type="protein sequence ID" value="RNA32228.1"/>
    <property type="molecule type" value="Genomic_DNA"/>
</dbReference>
<dbReference type="AlphaFoldDB" id="A0A3M7S9H6"/>
<evidence type="ECO:0000313" key="1">
    <source>
        <dbReference type="EMBL" id="RNA32228.1"/>
    </source>
</evidence>
<reference evidence="1 2" key="1">
    <citation type="journal article" date="2018" name="Sci. Rep.">
        <title>Genomic signatures of local adaptation to the degree of environmental predictability in rotifers.</title>
        <authorList>
            <person name="Franch-Gras L."/>
            <person name="Hahn C."/>
            <person name="Garcia-Roger E.M."/>
            <person name="Carmona M.J."/>
            <person name="Serra M."/>
            <person name="Gomez A."/>
        </authorList>
    </citation>
    <scope>NUCLEOTIDE SEQUENCE [LARGE SCALE GENOMIC DNA]</scope>
    <source>
        <strain evidence="1">HYR1</strain>
    </source>
</reference>
<dbReference type="Proteomes" id="UP000276133">
    <property type="component" value="Unassembled WGS sequence"/>
</dbReference>
<sequence length="142" mass="16220">MALHKYINARLNSYLFFKNIIRFLLGLRLRKSGINSVFDTKSGDLLIRIRVFWMTDRTSMLQMINSFAVPSIKLKSTSLSSFQDLNPSQNSKETSINPLGQSNAVKKNYLEVITFCKLSFVEPCIFGELNESTWAMNKLVGK</sequence>
<organism evidence="1 2">
    <name type="scientific">Brachionus plicatilis</name>
    <name type="common">Marine rotifer</name>
    <name type="synonym">Brachionus muelleri</name>
    <dbReference type="NCBI Taxonomy" id="10195"/>
    <lineage>
        <taxon>Eukaryota</taxon>
        <taxon>Metazoa</taxon>
        <taxon>Spiralia</taxon>
        <taxon>Gnathifera</taxon>
        <taxon>Rotifera</taxon>
        <taxon>Eurotatoria</taxon>
        <taxon>Monogononta</taxon>
        <taxon>Pseudotrocha</taxon>
        <taxon>Ploima</taxon>
        <taxon>Brachionidae</taxon>
        <taxon>Brachionus</taxon>
    </lineage>
</organism>
<accession>A0A3M7S9H6</accession>
<comment type="caution">
    <text evidence="1">The sequence shown here is derived from an EMBL/GenBank/DDBJ whole genome shotgun (WGS) entry which is preliminary data.</text>
</comment>
<protein>
    <submittedName>
        <fullName evidence="1">Uncharacterized protein</fullName>
    </submittedName>
</protein>
<gene>
    <name evidence="1" type="ORF">BpHYR1_023144</name>
</gene>
<evidence type="ECO:0000313" key="2">
    <source>
        <dbReference type="Proteomes" id="UP000276133"/>
    </source>
</evidence>
<name>A0A3M7S9H6_BRAPC</name>